<evidence type="ECO:0000313" key="7">
    <source>
        <dbReference type="EMBL" id="GAC13227.1"/>
    </source>
</evidence>
<dbReference type="eggNOG" id="COG1310">
    <property type="taxonomic scope" value="Bacteria"/>
</dbReference>
<reference evidence="7 8" key="1">
    <citation type="journal article" date="2017" name="Antonie Van Leeuwenhoek">
        <title>Rhizobium rhizosphaerae sp. nov., a novel species isolated from rice rhizosphere.</title>
        <authorList>
            <person name="Zhao J.J."/>
            <person name="Zhang J."/>
            <person name="Zhang R.J."/>
            <person name="Zhang C.W."/>
            <person name="Yin H.Q."/>
            <person name="Zhang X.X."/>
        </authorList>
    </citation>
    <scope>NUCLEOTIDE SEQUENCE [LARGE SCALE GENOMIC DNA]</scope>
    <source>
        <strain evidence="7 8">E3</strain>
    </source>
</reference>
<keyword evidence="4" id="KW-0862">Zinc</keyword>
<evidence type="ECO:0000256" key="4">
    <source>
        <dbReference type="ARBA" id="ARBA00022833"/>
    </source>
</evidence>
<dbReference type="GO" id="GO:0006508">
    <property type="term" value="P:proteolysis"/>
    <property type="evidence" value="ECO:0007669"/>
    <property type="project" value="UniProtKB-KW"/>
</dbReference>
<dbReference type="EMBL" id="BAEN01000015">
    <property type="protein sequence ID" value="GAC13227.1"/>
    <property type="molecule type" value="Genomic_DNA"/>
</dbReference>
<evidence type="ECO:0000259" key="6">
    <source>
        <dbReference type="Pfam" id="PF14464"/>
    </source>
</evidence>
<gene>
    <name evidence="7" type="ORF">GLIP_0581</name>
</gene>
<dbReference type="Gene3D" id="3.40.140.10">
    <property type="entry name" value="Cytidine Deaminase, domain 2"/>
    <property type="match status" value="1"/>
</dbReference>
<evidence type="ECO:0000313" key="8">
    <source>
        <dbReference type="Proteomes" id="UP000006334"/>
    </source>
</evidence>
<feature type="domain" description="JAB" evidence="6">
    <location>
        <begin position="35"/>
        <end position="138"/>
    </location>
</feature>
<dbReference type="AlphaFoldDB" id="K6Y4Q3"/>
<dbReference type="GO" id="GO:0046872">
    <property type="term" value="F:metal ion binding"/>
    <property type="evidence" value="ECO:0007669"/>
    <property type="project" value="UniProtKB-KW"/>
</dbReference>
<evidence type="ECO:0000256" key="5">
    <source>
        <dbReference type="ARBA" id="ARBA00023049"/>
    </source>
</evidence>
<keyword evidence="2" id="KW-0479">Metal-binding</keyword>
<evidence type="ECO:0000256" key="3">
    <source>
        <dbReference type="ARBA" id="ARBA00022801"/>
    </source>
</evidence>
<comment type="caution">
    <text evidence="7">The sequence shown here is derived from an EMBL/GenBank/DDBJ whole genome shotgun (WGS) entry which is preliminary data.</text>
</comment>
<organism evidence="7 8">
    <name type="scientific">Aliiglaciecola lipolytica E3</name>
    <dbReference type="NCBI Taxonomy" id="1127673"/>
    <lineage>
        <taxon>Bacteria</taxon>
        <taxon>Pseudomonadati</taxon>
        <taxon>Pseudomonadota</taxon>
        <taxon>Gammaproteobacteria</taxon>
        <taxon>Alteromonadales</taxon>
        <taxon>Alteromonadaceae</taxon>
        <taxon>Aliiglaciecola</taxon>
    </lineage>
</organism>
<evidence type="ECO:0000256" key="2">
    <source>
        <dbReference type="ARBA" id="ARBA00022723"/>
    </source>
</evidence>
<evidence type="ECO:0000256" key="1">
    <source>
        <dbReference type="ARBA" id="ARBA00022670"/>
    </source>
</evidence>
<dbReference type="Pfam" id="PF14464">
    <property type="entry name" value="Prok-JAB"/>
    <property type="match status" value="1"/>
</dbReference>
<sequence>MFVLNSEMATNGKTKVHVPLELLNIWRDNRQLDKDSYEAFGALIGSQSECASEFWLNTCTLPQKQDSATRTSFNLRASHHQRVVDSYFKSSKGTLGYVGTWHTHPQHTPIPSNVDISDWRECIKRNPDRRLLFVIIGQVNMCIFREVEGIFECVYKEEIDE</sequence>
<name>K6Y4Q3_9ALTE</name>
<keyword evidence="8" id="KW-1185">Reference proteome</keyword>
<accession>K6Y4Q3</accession>
<dbReference type="RefSeq" id="WP_008843047.1">
    <property type="nucleotide sequence ID" value="NZ_BAEN01000015.1"/>
</dbReference>
<dbReference type="GO" id="GO:0008237">
    <property type="term" value="F:metallopeptidase activity"/>
    <property type="evidence" value="ECO:0007669"/>
    <property type="project" value="UniProtKB-KW"/>
</dbReference>
<dbReference type="STRING" id="1127673.GLIP_0581"/>
<protein>
    <recommendedName>
        <fullName evidence="6">JAB domain-containing protein</fullName>
    </recommendedName>
</protein>
<keyword evidence="5" id="KW-0482">Metalloprotease</keyword>
<dbReference type="Proteomes" id="UP000006334">
    <property type="component" value="Unassembled WGS sequence"/>
</dbReference>
<dbReference type="SUPFAM" id="SSF102712">
    <property type="entry name" value="JAB1/MPN domain"/>
    <property type="match status" value="1"/>
</dbReference>
<keyword evidence="1" id="KW-0645">Protease</keyword>
<proteinExistence type="predicted"/>
<dbReference type="InterPro" id="IPR028090">
    <property type="entry name" value="JAB_dom_prok"/>
</dbReference>
<keyword evidence="3" id="KW-0378">Hydrolase</keyword>